<name>A0A1G7XPN0_9BACT</name>
<comment type="subcellular location">
    <subcellularLocation>
        <location evidence="1">Membrane</location>
    </subcellularLocation>
</comment>
<keyword evidence="8" id="KW-1185">Reference proteome</keyword>
<evidence type="ECO:0000256" key="5">
    <source>
        <dbReference type="ARBA" id="ARBA00023237"/>
    </source>
</evidence>
<feature type="domain" description="Bacterial surface antigen (D15)" evidence="6">
    <location>
        <begin position="610"/>
        <end position="779"/>
    </location>
</feature>
<dbReference type="EMBL" id="FNAN01000024">
    <property type="protein sequence ID" value="SDG86154.1"/>
    <property type="molecule type" value="Genomic_DNA"/>
</dbReference>
<evidence type="ECO:0000313" key="8">
    <source>
        <dbReference type="Proteomes" id="UP000198748"/>
    </source>
</evidence>
<dbReference type="InterPro" id="IPR000184">
    <property type="entry name" value="Bac_surfAg_D15"/>
</dbReference>
<dbReference type="Proteomes" id="UP000198748">
    <property type="component" value="Unassembled WGS sequence"/>
</dbReference>
<evidence type="ECO:0000256" key="3">
    <source>
        <dbReference type="ARBA" id="ARBA00022729"/>
    </source>
</evidence>
<dbReference type="STRING" id="659014.SAMN04487996_12472"/>
<gene>
    <name evidence="7" type="ORF">SAMN04487996_12472</name>
</gene>
<protein>
    <submittedName>
        <fullName evidence="7">Surface antigen</fullName>
    </submittedName>
</protein>
<keyword evidence="5" id="KW-0998">Cell outer membrane</keyword>
<keyword evidence="3" id="KW-0732">Signal</keyword>
<dbReference type="PANTHER" id="PTHR12815">
    <property type="entry name" value="SORTING AND ASSEMBLY MACHINERY SAMM50 PROTEIN FAMILY MEMBER"/>
    <property type="match status" value="1"/>
</dbReference>
<evidence type="ECO:0000313" key="7">
    <source>
        <dbReference type="EMBL" id="SDG86154.1"/>
    </source>
</evidence>
<evidence type="ECO:0000259" key="6">
    <source>
        <dbReference type="Pfam" id="PF01103"/>
    </source>
</evidence>
<dbReference type="GO" id="GO:0019867">
    <property type="term" value="C:outer membrane"/>
    <property type="evidence" value="ECO:0007669"/>
    <property type="project" value="InterPro"/>
</dbReference>
<evidence type="ECO:0000256" key="1">
    <source>
        <dbReference type="ARBA" id="ARBA00004370"/>
    </source>
</evidence>
<dbReference type="Gene3D" id="2.40.160.50">
    <property type="entry name" value="membrane protein fhac: a member of the omp85/tpsb transporter family"/>
    <property type="match status" value="1"/>
</dbReference>
<organism evidence="7 8">
    <name type="scientific">Dyadobacter soli</name>
    <dbReference type="NCBI Taxonomy" id="659014"/>
    <lineage>
        <taxon>Bacteria</taxon>
        <taxon>Pseudomonadati</taxon>
        <taxon>Bacteroidota</taxon>
        <taxon>Cytophagia</taxon>
        <taxon>Cytophagales</taxon>
        <taxon>Spirosomataceae</taxon>
        <taxon>Dyadobacter</taxon>
    </lineage>
</organism>
<reference evidence="8" key="1">
    <citation type="submission" date="2016-10" db="EMBL/GenBank/DDBJ databases">
        <authorList>
            <person name="Varghese N."/>
            <person name="Submissions S."/>
        </authorList>
    </citation>
    <scope>NUCLEOTIDE SEQUENCE [LARGE SCALE GENOMIC DNA]</scope>
    <source>
        <strain evidence="8">DSM 25329</strain>
    </source>
</reference>
<proteinExistence type="predicted"/>
<dbReference type="AlphaFoldDB" id="A0A1G7XPN0"/>
<dbReference type="Pfam" id="PF01103">
    <property type="entry name" value="Omp85"/>
    <property type="match status" value="1"/>
</dbReference>
<dbReference type="PROSITE" id="PS51257">
    <property type="entry name" value="PROKAR_LIPOPROTEIN"/>
    <property type="match status" value="1"/>
</dbReference>
<keyword evidence="4" id="KW-0472">Membrane</keyword>
<dbReference type="PANTHER" id="PTHR12815:SF47">
    <property type="entry name" value="TRANSLOCATION AND ASSEMBLY MODULE SUBUNIT TAMA"/>
    <property type="match status" value="1"/>
</dbReference>
<evidence type="ECO:0000256" key="2">
    <source>
        <dbReference type="ARBA" id="ARBA00022692"/>
    </source>
</evidence>
<sequence length="823" mass="93704">MTCSVKFSKGSAMRNSILSLLAICFFLSSCSVNRYVPEGQSIYVGNKVTVNPDSISKPNVSGIDDQLEGLIKPPPNKTIFGFPWKVWFYYWIGEPKDEGGLKSWFRKKLGEPPRYATQRVVDINASNMEGFLDNEGYYRSKVSGKIVPSKKKKRRTATNEYTAYVMPRYVINQINFVVEDSSLFNRDLVAAKQKTLLKKGDPIRLEVITTERNRIDQELKGKGYYYFNPDYLIAKVDSTIGKADSTLGPQQVNLYLEVKKETAQTSLKQYFINRIYVNTGTEENKDTDSTAVTRGRLRRGINITDPGKNYKRRIFYDAIGFRRGNMYTNTMHDVSLQRLVNLQNFRFVKNRFDLVPRSDSALLDVYYDLAPMKKKSLQTTLSASTKSNNLGGSTLDVTWRNRNFFKGAEMLALRAFFGFDVQIGGNKEANPNRIGSEYIRYGAEASISFPRFIVPFARIRPEKSQALPKTILSLNYENRVQRNFFTTTSIRGDWGYSWRRNSEVEHTLTPISINFIQPRNINYETLDDILFDPDTNPLDVDRYLRMLETKYLIMGSNYVISYHPQPRPFGKDQFAITGGVDYGGNLLSLLAKRPDSTDAPKEIFGVPVFQYVKVDADFRYYRTVTPSVKWANRLLVGAVKPYGNSKNMQTPLFKQYFGGGSTGIRAFRARALGPGAEVPDTASIRLFGYQSFADIRLEFNSEIRMKFTDIINGAVFVDAGNIWSFGDSARASRTSAALISNKFLKQVAVGGGIGLRLDFSYLIFRLDLATPFRKPWYVNEVKNVSDEGVVEYKKPWVFNEIDFGSKTWRKENLILNIAVGLPF</sequence>
<accession>A0A1G7XPN0</accession>
<keyword evidence="2" id="KW-0812">Transmembrane</keyword>
<evidence type="ECO:0000256" key="4">
    <source>
        <dbReference type="ARBA" id="ARBA00023136"/>
    </source>
</evidence>
<dbReference type="InterPro" id="IPR039910">
    <property type="entry name" value="D15-like"/>
</dbReference>